<evidence type="ECO:0000313" key="3">
    <source>
        <dbReference type="Proteomes" id="UP000287177"/>
    </source>
</evidence>
<gene>
    <name evidence="2" type="ORF">MELE44368_02775</name>
</gene>
<dbReference type="InterPro" id="IPR052934">
    <property type="entry name" value="Methyl-DNA_Rec/Restrict_Enz"/>
</dbReference>
<accession>A0A439DV26</accession>
<dbReference type="InterPro" id="IPR011704">
    <property type="entry name" value="ATPase_dyneun-rel_AAA"/>
</dbReference>
<dbReference type="SUPFAM" id="SSF52540">
    <property type="entry name" value="P-loop containing nucleoside triphosphate hydrolases"/>
    <property type="match status" value="1"/>
</dbReference>
<dbReference type="Gene3D" id="3.40.50.300">
    <property type="entry name" value="P-loop containing nucleotide triphosphate hydrolases"/>
    <property type="match status" value="1"/>
</dbReference>
<dbReference type="PANTHER" id="PTHR37291">
    <property type="entry name" value="5-METHYLCYTOSINE-SPECIFIC RESTRICTION ENZYME B"/>
    <property type="match status" value="1"/>
</dbReference>
<evidence type="ECO:0000259" key="1">
    <source>
        <dbReference type="SMART" id="SM00382"/>
    </source>
</evidence>
<dbReference type="InterPro" id="IPR027417">
    <property type="entry name" value="P-loop_NTPase"/>
</dbReference>
<proteinExistence type="predicted"/>
<dbReference type="GO" id="GO:0005524">
    <property type="term" value="F:ATP binding"/>
    <property type="evidence" value="ECO:0007669"/>
    <property type="project" value="InterPro"/>
</dbReference>
<comment type="caution">
    <text evidence="2">The sequence shown here is derived from an EMBL/GenBank/DDBJ whole genome shotgun (WGS) entry which is preliminary data.</text>
</comment>
<dbReference type="InterPro" id="IPR003593">
    <property type="entry name" value="AAA+_ATPase"/>
</dbReference>
<sequence>MLMVDEAVRNEIRNALASWDRDAAKVRVDKAKDVRSQFVQRFPKERWGNLLLEDYALGLGSQDTVSWWLEYKPGLMPSMKGGSAHKHLIFRAKGGSWSFPNEYESVEHAWTAIRDGFVEMLNLASSGHFDDADDIKVLTGAAALRTKLLYLYFPDSLVPVSSKADIDHFLRAVGETSPAPTPVRANRQLLDTLRAVPELAELPSLELGVFLYHSSNPRPSRRVVKIAPGERGKFWDDCLHNGYICVGWDDIGDLTQFESKDEFRDAFREHYPYNGVERQVSRKANELWTLRELQPGDTVIANRGVSELLGVGTANDVGYAWRPERPEYKHTVGIDWDTSYAGPVEPVPAWATTTVSKVSATLRRKLLGERGQPPKPVETDQIYLDVEAALHRRGQVILYGPPGTGKTYIANRAAVWFLDGGSASEKANALLANDDLLSSRDSSLSFAATDDDVARITRATFHPSYTYEDWVEGFRPRQAHGESLQLTLTDGVLKRVCAAARRDTENAYIVLIDEINRGNIPKIFGELITVMEKDKRGRSVQLAQSRESFYVPSNVYLIGTMNTADRSIHLLDTALRRRFQFIELLPESDLMEGVTVGALALDTFLDGLNDKIRQRFGREKQIGHALFYKDGEIVSTADDFASVFRFELLPLLQEYLFDDYRALADILGPVIDVDAQRISELALDPDALCEVLASIFGSASA</sequence>
<feature type="domain" description="AAA+ ATPase" evidence="1">
    <location>
        <begin position="392"/>
        <end position="589"/>
    </location>
</feature>
<name>A0A439DV26_9MYCO</name>
<reference evidence="2 3" key="1">
    <citation type="submission" date="2013-06" db="EMBL/GenBank/DDBJ databases">
        <title>The draft sequence of the Mycobacterium elephantis genome.</title>
        <authorList>
            <person name="Pettersson F.B."/>
            <person name="Das S."/>
            <person name="Dasgupta S."/>
            <person name="Bhattacharya A."/>
            <person name="Kirsebom L.A."/>
        </authorList>
    </citation>
    <scope>NUCLEOTIDE SEQUENCE [LARGE SCALE GENOMIC DNA]</scope>
    <source>
        <strain evidence="2 3">DSM 44368</strain>
    </source>
</reference>
<dbReference type="Proteomes" id="UP000287177">
    <property type="component" value="Unassembled WGS sequence"/>
</dbReference>
<keyword evidence="3" id="KW-1185">Reference proteome</keyword>
<dbReference type="EMBL" id="ATDN01000012">
    <property type="protein sequence ID" value="RWA20894.1"/>
    <property type="molecule type" value="Genomic_DNA"/>
</dbReference>
<dbReference type="GO" id="GO:0016887">
    <property type="term" value="F:ATP hydrolysis activity"/>
    <property type="evidence" value="ECO:0007669"/>
    <property type="project" value="InterPro"/>
</dbReference>
<evidence type="ECO:0000313" key="2">
    <source>
        <dbReference type="EMBL" id="RWA20894.1"/>
    </source>
</evidence>
<dbReference type="SMART" id="SM00382">
    <property type="entry name" value="AAA"/>
    <property type="match status" value="1"/>
</dbReference>
<dbReference type="Pfam" id="PF07728">
    <property type="entry name" value="AAA_5"/>
    <property type="match status" value="1"/>
</dbReference>
<dbReference type="PANTHER" id="PTHR37291:SF1">
    <property type="entry name" value="TYPE IV METHYL-DIRECTED RESTRICTION ENZYME ECOKMCRB SUBUNIT"/>
    <property type="match status" value="1"/>
</dbReference>
<organism evidence="2 3">
    <name type="scientific">Mycolicibacterium elephantis DSM 44368</name>
    <dbReference type="NCBI Taxonomy" id="1335622"/>
    <lineage>
        <taxon>Bacteria</taxon>
        <taxon>Bacillati</taxon>
        <taxon>Actinomycetota</taxon>
        <taxon>Actinomycetes</taxon>
        <taxon>Mycobacteriales</taxon>
        <taxon>Mycobacteriaceae</taxon>
        <taxon>Mycolicibacterium</taxon>
    </lineage>
</organism>
<dbReference type="AlphaFoldDB" id="A0A439DV26"/>
<protein>
    <recommendedName>
        <fullName evidence="1">AAA+ ATPase domain-containing protein</fullName>
    </recommendedName>
</protein>